<dbReference type="InterPro" id="IPR022409">
    <property type="entry name" value="PKD/Chitinase_dom"/>
</dbReference>
<dbReference type="PANTHER" id="PTHR43739:SF5">
    <property type="entry name" value="EXO-ALPHA-SIALIDASE"/>
    <property type="match status" value="1"/>
</dbReference>
<dbReference type="Pfam" id="PF13385">
    <property type="entry name" value="Laminin_G_3"/>
    <property type="match status" value="1"/>
</dbReference>
<dbReference type="InterPro" id="IPR035986">
    <property type="entry name" value="PKD_dom_sf"/>
</dbReference>
<evidence type="ECO:0000259" key="5">
    <source>
        <dbReference type="PROSITE" id="PS50093"/>
    </source>
</evidence>
<feature type="signal peptide" evidence="3">
    <location>
        <begin position="1"/>
        <end position="22"/>
    </location>
</feature>
<feature type="domain" description="Laminin G" evidence="4">
    <location>
        <begin position="913"/>
        <end position="1118"/>
    </location>
</feature>
<evidence type="ECO:0000259" key="4">
    <source>
        <dbReference type="PROSITE" id="PS50025"/>
    </source>
</evidence>
<dbReference type="InterPro" id="IPR015943">
    <property type="entry name" value="WD40/YVTN_repeat-like_dom_sf"/>
</dbReference>
<evidence type="ECO:0000256" key="1">
    <source>
        <dbReference type="ARBA" id="ARBA00022729"/>
    </source>
</evidence>
<dbReference type="PANTHER" id="PTHR43739">
    <property type="entry name" value="XYLOGLUCANASE (EUROFUNG)"/>
    <property type="match status" value="1"/>
</dbReference>
<evidence type="ECO:0000256" key="2">
    <source>
        <dbReference type="ARBA" id="ARBA00023157"/>
    </source>
</evidence>
<dbReference type="InterPro" id="IPR006558">
    <property type="entry name" value="LamG-like"/>
</dbReference>
<dbReference type="PROSITE" id="PS50025">
    <property type="entry name" value="LAM_G_DOMAIN"/>
    <property type="match status" value="1"/>
</dbReference>
<gene>
    <name evidence="6" type="ORF">JIV24_20510</name>
</gene>
<evidence type="ECO:0000313" key="7">
    <source>
        <dbReference type="Proteomes" id="UP000605676"/>
    </source>
</evidence>
<dbReference type="InterPro" id="IPR026444">
    <property type="entry name" value="Secre_tail"/>
</dbReference>
<dbReference type="InterPro" id="IPR000601">
    <property type="entry name" value="PKD_dom"/>
</dbReference>
<dbReference type="SUPFAM" id="SSF110296">
    <property type="entry name" value="Oligoxyloglucan reducing end-specific cellobiohydrolase"/>
    <property type="match status" value="2"/>
</dbReference>
<dbReference type="Gene3D" id="2.130.10.10">
    <property type="entry name" value="YVTN repeat-like/Quinoprotein amine dehydrogenase"/>
    <property type="match status" value="4"/>
</dbReference>
<comment type="caution">
    <text evidence="6">The sequence shown here is derived from an EMBL/GenBank/DDBJ whole genome shotgun (WGS) entry which is preliminary data.</text>
</comment>
<keyword evidence="1 3" id="KW-0732">Signal</keyword>
<dbReference type="InterPro" id="IPR001791">
    <property type="entry name" value="Laminin_G"/>
</dbReference>
<keyword evidence="2" id="KW-1015">Disulfide bond</keyword>
<dbReference type="Gene3D" id="2.60.120.200">
    <property type="match status" value="1"/>
</dbReference>
<evidence type="ECO:0000256" key="3">
    <source>
        <dbReference type="SAM" id="SignalP"/>
    </source>
</evidence>
<feature type="domain" description="PKD" evidence="5">
    <location>
        <begin position="806"/>
        <end position="871"/>
    </location>
</feature>
<dbReference type="SMART" id="SM00089">
    <property type="entry name" value="PKD"/>
    <property type="match status" value="1"/>
</dbReference>
<organism evidence="6 7">
    <name type="scientific">Carboxylicivirga marina</name>
    <dbReference type="NCBI Taxonomy" id="2800988"/>
    <lineage>
        <taxon>Bacteria</taxon>
        <taxon>Pseudomonadati</taxon>
        <taxon>Bacteroidota</taxon>
        <taxon>Bacteroidia</taxon>
        <taxon>Marinilabiliales</taxon>
        <taxon>Marinilabiliaceae</taxon>
        <taxon>Carboxylicivirga</taxon>
    </lineage>
</organism>
<dbReference type="InterPro" id="IPR052025">
    <property type="entry name" value="Xyloglucanase_GH74"/>
</dbReference>
<dbReference type="EMBL" id="JAENRR010000088">
    <property type="protein sequence ID" value="MBK3519735.1"/>
    <property type="molecule type" value="Genomic_DNA"/>
</dbReference>
<protein>
    <submittedName>
        <fullName evidence="6">PKD domain-containing protein</fullName>
    </submittedName>
</protein>
<dbReference type="InterPro" id="IPR013783">
    <property type="entry name" value="Ig-like_fold"/>
</dbReference>
<dbReference type="InterPro" id="IPR013320">
    <property type="entry name" value="ConA-like_dom_sf"/>
</dbReference>
<dbReference type="PROSITE" id="PS50093">
    <property type="entry name" value="PKD"/>
    <property type="match status" value="1"/>
</dbReference>
<dbReference type="SUPFAM" id="SSF49899">
    <property type="entry name" value="Concanavalin A-like lectins/glucanases"/>
    <property type="match status" value="1"/>
</dbReference>
<evidence type="ECO:0000313" key="6">
    <source>
        <dbReference type="EMBL" id="MBK3519735.1"/>
    </source>
</evidence>
<sequence>MKKKITLSILLSLLLNIGIISGQGVHEQLKQHQLSDWYLQLKSDAPNYFTITTAFEDYFKTHEYVKTDAVREYIRWTRAVSGNYDAQGNLLTIQSNPQDLQILTKKQINLKVGGNTGNWEQIGPFTFDMEANYRTNTQGVVRCIQQAPGNPSKVLMGCISGGVWFSTNSGDNWTNVTKDLLVSTVTGVCMSPSDNNIAYAACQEGVIKSVDGGLTWNFTAMDDRINYPNGSQPTAIAVAHDNASKVLYTSKSGLWVSADGGDTWSQKFSSHVYDVEFHPTNSNIAYATVQEGTWTAFYKTSDGGNNWTSVTNGYPEPIAGHEMKRSLIEVSAAAADAVWIVSGGKQGTEQGVYGVFKSTDAGDSFINIYQAVPGVSGKPNFLARATNGLASEVGQLSWDMAFAVSETDPDYMIAGTINVWKSTDGGYTWSYVNRASTGNTMYHMDFQCAEIYDNNTWIGTDGGIGLSSDKMANLQDKSFGGFAAQQIWGVDRSWKNDIMNAGLYHGQIIMRDDNTYQGGWYNIMGADASSTYINYGDDRYMYGNSYGGRRVIRSTDRNTQAQTALMPVNTPKGYKQNEMLNHFYYGENFTHTDNIFKKSIDEDALKEWSVLYTFTNKLTNIHPSYESADILYVVEQNNKLWRTEDGGLNWEDRTPPTEITQGYSLGNVSTDGKDANVIWCSIQGKQSDVKVLKSLDGGATWADYSGPDGNLPSYEVLSLAHQLGTDGGVYIGNSAGIWYRNNTMTEWVNFSNGLPAATPVTHIRFKYAEGKITIGSLRSIFEGDVYEASTPIAHPITAQKVNDLGSVKFVDHSVCASGAAFSWSFPGGTPASSTEENPVIEYNIVGTYDVALTVTDANGSSSQTFPSFIEVQEPVVIKLDAAYDFNGNANDITGNGWNATEDNGIAFINDAERGMVANFNQTYSVVTNHKGWEGSAPRTISLCVKTTASERVFTSMGTKAAASKFVFLVNSSGQLRLEVEAGYAIGTGTVVNDGNWHHVAVTYDGTGNVGNVKFYIDGQADLVSATNGQAVNTSPGVDMRIGYDIQNENRTFIGQIDDLHFWDRALTAEEVNNLYGTALGFEEIIGDHIKLTGDQLNLNIENRGKQTPIKIFDITGKCVNSFDMPVGSKTISFRQSGIYIVAIYGEKRIQTKKILITN</sequence>
<dbReference type="Proteomes" id="UP000605676">
    <property type="component" value="Unassembled WGS sequence"/>
</dbReference>
<dbReference type="NCBIfam" id="TIGR04183">
    <property type="entry name" value="Por_Secre_tail"/>
    <property type="match status" value="1"/>
</dbReference>
<name>A0ABS1HQG3_9BACT</name>
<dbReference type="Gene3D" id="2.60.40.10">
    <property type="entry name" value="Immunoglobulins"/>
    <property type="match status" value="1"/>
</dbReference>
<dbReference type="Pfam" id="PF00801">
    <property type="entry name" value="PKD"/>
    <property type="match status" value="1"/>
</dbReference>
<dbReference type="SUPFAM" id="SSF49299">
    <property type="entry name" value="PKD domain"/>
    <property type="match status" value="1"/>
</dbReference>
<accession>A0ABS1HQG3</accession>
<reference evidence="6 7" key="1">
    <citation type="submission" date="2021-01" db="EMBL/GenBank/DDBJ databases">
        <title>Carboxyliciviraga sp.nov., isolated from coastal sediments.</title>
        <authorList>
            <person name="Lu D."/>
            <person name="Zhang T."/>
        </authorList>
    </citation>
    <scope>NUCLEOTIDE SEQUENCE [LARGE SCALE GENOMIC DNA]</scope>
    <source>
        <strain evidence="6 7">N1Y132</strain>
    </source>
</reference>
<proteinExistence type="predicted"/>
<feature type="chain" id="PRO_5046388845" evidence="3">
    <location>
        <begin position="23"/>
        <end position="1158"/>
    </location>
</feature>
<dbReference type="RefSeq" id="WP_200466954.1">
    <property type="nucleotide sequence ID" value="NZ_JAENRR010000088.1"/>
</dbReference>
<keyword evidence="7" id="KW-1185">Reference proteome</keyword>
<dbReference type="CDD" id="cd15482">
    <property type="entry name" value="Sialidase_non-viral"/>
    <property type="match status" value="1"/>
</dbReference>
<dbReference type="CDD" id="cd00146">
    <property type="entry name" value="PKD"/>
    <property type="match status" value="1"/>
</dbReference>
<dbReference type="SMART" id="SM00560">
    <property type="entry name" value="LamGL"/>
    <property type="match status" value="1"/>
</dbReference>